<dbReference type="eggNOG" id="COG1320">
    <property type="taxonomic scope" value="Bacteria"/>
</dbReference>
<feature type="transmembrane region" description="Helical" evidence="1">
    <location>
        <begin position="72"/>
        <end position="91"/>
    </location>
</feature>
<keyword evidence="1" id="KW-1133">Transmembrane helix</keyword>
<sequence length="107" mass="11360">MELLADIRHWLALGLIVAAMPFFLAGTVGLLRFPDTLTRIHAVTKADNVGLGLLVAGLILRNWSPAVSAELLLIWVLVLSAGATAGHLVGATARRDQEQTHATGNKT</sequence>
<organism evidence="2 3">
    <name type="scientific">Desulfurivibrio alkaliphilus (strain DSM 19089 / UNIQEM U267 / AHT2)</name>
    <dbReference type="NCBI Taxonomy" id="589865"/>
    <lineage>
        <taxon>Bacteria</taxon>
        <taxon>Pseudomonadati</taxon>
        <taxon>Thermodesulfobacteriota</taxon>
        <taxon>Desulfobulbia</taxon>
        <taxon>Desulfobulbales</taxon>
        <taxon>Desulfobulbaceae</taxon>
        <taxon>Desulfurivibrio</taxon>
    </lineage>
</organism>
<protein>
    <submittedName>
        <fullName evidence="2">Putative monovalent cation/H+ antiporter subunit G</fullName>
    </submittedName>
</protein>
<keyword evidence="3" id="KW-1185">Reference proteome</keyword>
<feature type="transmembrane region" description="Helical" evidence="1">
    <location>
        <begin position="12"/>
        <end position="31"/>
    </location>
</feature>
<dbReference type="EMBL" id="CP001940">
    <property type="protein sequence ID" value="ADH87025.1"/>
    <property type="molecule type" value="Genomic_DNA"/>
</dbReference>
<accession>D6Z738</accession>
<keyword evidence="1" id="KW-0472">Membrane</keyword>
<reference evidence="3" key="1">
    <citation type="submission" date="2010-02" db="EMBL/GenBank/DDBJ databases">
        <title>Complete sequence of Desulfurivibrio alkaliphilus AHT2.</title>
        <authorList>
            <consortium name="US DOE Joint Genome Institute"/>
            <person name="Pitluck S."/>
            <person name="Chertkov O."/>
            <person name="Detter J.C."/>
            <person name="Han C."/>
            <person name="Tapia R."/>
            <person name="Larimer F."/>
            <person name="Land M."/>
            <person name="Hauser L."/>
            <person name="Kyrpides N."/>
            <person name="Mikhailova N."/>
            <person name="Sorokin D.Y."/>
            <person name="Muyzer G."/>
            <person name="Woyke T."/>
        </authorList>
    </citation>
    <scope>NUCLEOTIDE SEQUENCE [LARGE SCALE GENOMIC DNA]</scope>
    <source>
        <strain evidence="3">DSM 19089 / UNIQEM U267 / AHT2</strain>
    </source>
</reference>
<gene>
    <name evidence="2" type="ordered locus">DaAHT2_2360</name>
</gene>
<dbReference type="InterPro" id="IPR005133">
    <property type="entry name" value="PhaG_MnhG_YufB"/>
</dbReference>
<keyword evidence="1" id="KW-0812">Transmembrane</keyword>
<dbReference type="PANTHER" id="PTHR34703">
    <property type="entry name" value="ANTIPORTER SUBUNIT MNHG2-RELATED"/>
    <property type="match status" value="1"/>
</dbReference>
<dbReference type="AlphaFoldDB" id="D6Z738"/>
<evidence type="ECO:0000313" key="2">
    <source>
        <dbReference type="EMBL" id="ADH87025.1"/>
    </source>
</evidence>
<dbReference type="PANTHER" id="PTHR34703:SF1">
    <property type="entry name" value="ANTIPORTER SUBUNIT MNHG2-RELATED"/>
    <property type="match status" value="1"/>
</dbReference>
<dbReference type="InParanoid" id="D6Z738"/>
<dbReference type="STRING" id="589865.DaAHT2_2360"/>
<dbReference type="Pfam" id="PF03334">
    <property type="entry name" value="PhaG_MnhG_YufB"/>
    <property type="match status" value="1"/>
</dbReference>
<dbReference type="KEGG" id="dak:DaAHT2_2360"/>
<name>D6Z738_DESAT</name>
<dbReference type="HOGENOM" id="CLU_121334_2_0_7"/>
<dbReference type="GO" id="GO:0015385">
    <property type="term" value="F:sodium:proton antiporter activity"/>
    <property type="evidence" value="ECO:0007669"/>
    <property type="project" value="TreeGrafter"/>
</dbReference>
<dbReference type="Proteomes" id="UP000001508">
    <property type="component" value="Chromosome"/>
</dbReference>
<proteinExistence type="predicted"/>
<evidence type="ECO:0000256" key="1">
    <source>
        <dbReference type="SAM" id="Phobius"/>
    </source>
</evidence>
<evidence type="ECO:0000313" key="3">
    <source>
        <dbReference type="Proteomes" id="UP000001508"/>
    </source>
</evidence>